<dbReference type="Gene3D" id="3.40.50.300">
    <property type="entry name" value="P-loop containing nucleotide triphosphate hydrolases"/>
    <property type="match status" value="2"/>
</dbReference>
<dbReference type="RefSeq" id="WP_421757270.1">
    <property type="nucleotide sequence ID" value="NZ_CACRTV010000056.1"/>
</dbReference>
<dbReference type="SUPFAM" id="SSF52540">
    <property type="entry name" value="P-loop containing nucleoside triphosphate hydrolases"/>
    <property type="match status" value="1"/>
</dbReference>
<name>A0A6N3EKM7_9CLOT</name>
<dbReference type="SMART" id="SM00487">
    <property type="entry name" value="DEXDc"/>
    <property type="match status" value="1"/>
</dbReference>
<feature type="domain" description="Helicase ATP-binding" evidence="5">
    <location>
        <begin position="128"/>
        <end position="269"/>
    </location>
</feature>
<dbReference type="InterPro" id="IPR050474">
    <property type="entry name" value="Hel308_SKI2-like"/>
</dbReference>
<keyword evidence="3 6" id="KW-0347">Helicase</keyword>
<evidence type="ECO:0000313" key="6">
    <source>
        <dbReference type="EMBL" id="VYU41690.1"/>
    </source>
</evidence>
<evidence type="ECO:0000256" key="2">
    <source>
        <dbReference type="ARBA" id="ARBA00022801"/>
    </source>
</evidence>
<dbReference type="Pfam" id="PF00270">
    <property type="entry name" value="DEAD"/>
    <property type="match status" value="1"/>
</dbReference>
<evidence type="ECO:0000256" key="3">
    <source>
        <dbReference type="ARBA" id="ARBA00022806"/>
    </source>
</evidence>
<dbReference type="PANTHER" id="PTHR47961:SF6">
    <property type="entry name" value="DNA-DIRECTED DNA POLYMERASE"/>
    <property type="match status" value="1"/>
</dbReference>
<keyword evidence="1" id="KW-0547">Nucleotide-binding</keyword>
<dbReference type="GO" id="GO:0016787">
    <property type="term" value="F:hydrolase activity"/>
    <property type="evidence" value="ECO:0007669"/>
    <property type="project" value="UniProtKB-KW"/>
</dbReference>
<dbReference type="GO" id="GO:0004386">
    <property type="term" value="F:helicase activity"/>
    <property type="evidence" value="ECO:0007669"/>
    <property type="project" value="UniProtKB-KW"/>
</dbReference>
<dbReference type="PROSITE" id="PS51192">
    <property type="entry name" value="HELICASE_ATP_BIND_1"/>
    <property type="match status" value="1"/>
</dbReference>
<gene>
    <name evidence="6" type="ORF">CPLFYP93_00041</name>
</gene>
<reference evidence="6" key="1">
    <citation type="submission" date="2019-11" db="EMBL/GenBank/DDBJ databases">
        <authorList>
            <person name="Feng L."/>
        </authorList>
    </citation>
    <scope>NUCLEOTIDE SEQUENCE</scope>
    <source>
        <strain evidence="6">CParaputrificumLFYP93</strain>
    </source>
</reference>
<evidence type="ECO:0000256" key="1">
    <source>
        <dbReference type="ARBA" id="ARBA00022741"/>
    </source>
</evidence>
<accession>A0A6N3EKM7</accession>
<dbReference type="PANTHER" id="PTHR47961">
    <property type="entry name" value="DNA POLYMERASE THETA, PUTATIVE (AFU_ORTHOLOGUE AFUA_1G05260)-RELATED"/>
    <property type="match status" value="1"/>
</dbReference>
<dbReference type="GO" id="GO:0003676">
    <property type="term" value="F:nucleic acid binding"/>
    <property type="evidence" value="ECO:0007669"/>
    <property type="project" value="InterPro"/>
</dbReference>
<dbReference type="AlphaFoldDB" id="A0A6N3EKM7"/>
<proteinExistence type="predicted"/>
<evidence type="ECO:0000259" key="5">
    <source>
        <dbReference type="PROSITE" id="PS51192"/>
    </source>
</evidence>
<dbReference type="InterPro" id="IPR011545">
    <property type="entry name" value="DEAD/DEAH_box_helicase_dom"/>
</dbReference>
<dbReference type="EMBL" id="CACRTV010000056">
    <property type="protein sequence ID" value="VYU41690.1"/>
    <property type="molecule type" value="Genomic_DNA"/>
</dbReference>
<sequence>MKDLSIKRLKNTSFVSLYSDFILNRNMCSDKYIKILALATIFLNSNDEYIKRLGYRMIIIYSNQTNDYKPLYEIAINLGMIPIAQFIQTLEKYSFNKTLFTELNSSFFELYHSNNVYYSEEQKELIDFYYDKKDSTISIIAPTSYGKTDLILSTLRECKHRNICIITPTKSLLAQTKMRIINSNISWINKIITHPEMYNGNEDNIVAILTQERLLRLLKNDSELSFDYVIIDEAHGLLNGDERSILLASVLIVLEKRNKNVIFKFLTPFLCDAKNLKIRNTNFKIDTYKVSEYVKTERLYIYDIRGKASFCIYDHFIDDFYDIEMQNKKMDDIDFIERYAADKNLVYLNKPTDVEGFALRISNRFLELISNRIEKACKDISEYIHPQYNLINCLKKGVIYHHGAVPEPIRIYVEKLYSDLDEIKYVITNCTLLEGVNLPAEKMFILDNKKGNGNLSPSNLKNLIGRVCRFSEIFNMKNKNLMKLEPCIYFVVGQYYAINSNVRKFLRNCMKIDREVKDNPVNVLLTNTKIDEENSKKLKSAEEFIENYERGIIENYDKRYVTTLIGEVCFLNNIKEINIFSKEEEIQKVVDECYRKKIFIDNTKDLFNILYWLFFKNVEDNERNQNLLRFKYTETRNFYKMFLDWRIEGAPYSKMISYFMSYWNKIVIEHKDTLVYMGRWGEEAREGVKKLWIDIKYKSSSEKVNLAVVRIKDEQDFLDNTIIKYIEVLHDIKLIDESLYLKIKYGTDNKRKIILVKNGISLSLSNLLIDNYMKYVKIDLVKNTVILQRDLIDKMFNNQENEIMISEANYFIK</sequence>
<dbReference type="InterPro" id="IPR014001">
    <property type="entry name" value="Helicase_ATP-bd"/>
</dbReference>
<keyword evidence="2" id="KW-0378">Hydrolase</keyword>
<organism evidence="6">
    <name type="scientific">Clostridium paraputrificum</name>
    <dbReference type="NCBI Taxonomy" id="29363"/>
    <lineage>
        <taxon>Bacteria</taxon>
        <taxon>Bacillati</taxon>
        <taxon>Bacillota</taxon>
        <taxon>Clostridia</taxon>
        <taxon>Eubacteriales</taxon>
        <taxon>Clostridiaceae</taxon>
        <taxon>Clostridium</taxon>
    </lineage>
</organism>
<dbReference type="GO" id="GO:0005524">
    <property type="term" value="F:ATP binding"/>
    <property type="evidence" value="ECO:0007669"/>
    <property type="project" value="UniProtKB-KW"/>
</dbReference>
<evidence type="ECO:0000256" key="4">
    <source>
        <dbReference type="ARBA" id="ARBA00022840"/>
    </source>
</evidence>
<protein>
    <submittedName>
        <fullName evidence="6">Ski2-like helicase</fullName>
    </submittedName>
</protein>
<keyword evidence="4" id="KW-0067">ATP-binding</keyword>
<dbReference type="InterPro" id="IPR027417">
    <property type="entry name" value="P-loop_NTPase"/>
</dbReference>